<evidence type="ECO:0000313" key="2">
    <source>
        <dbReference type="EMBL" id="MPN40923.1"/>
    </source>
</evidence>
<proteinExistence type="predicted"/>
<gene>
    <name evidence="2" type="ORF">SDC9_188463</name>
</gene>
<dbReference type="AlphaFoldDB" id="A0A645I059"/>
<keyword evidence="1" id="KW-0472">Membrane</keyword>
<evidence type="ECO:0000256" key="1">
    <source>
        <dbReference type="SAM" id="Phobius"/>
    </source>
</evidence>
<keyword evidence="1" id="KW-0812">Transmembrane</keyword>
<comment type="caution">
    <text evidence="2">The sequence shown here is derived from an EMBL/GenBank/DDBJ whole genome shotgun (WGS) entry which is preliminary data.</text>
</comment>
<sequence length="92" mass="10011">MILAALLVDVLVLSAMVGRIGAFGASPNKVASLGLNLILLVNLAWAAWLQFGFLRGRRTHGVLERWQTGYIPVYFAWCVLAVIVLPPVFGFA</sequence>
<organism evidence="2">
    <name type="scientific">bioreactor metagenome</name>
    <dbReference type="NCBI Taxonomy" id="1076179"/>
    <lineage>
        <taxon>unclassified sequences</taxon>
        <taxon>metagenomes</taxon>
        <taxon>ecological metagenomes</taxon>
    </lineage>
</organism>
<accession>A0A645I059</accession>
<dbReference type="EMBL" id="VSSQ01097648">
    <property type="protein sequence ID" value="MPN40923.1"/>
    <property type="molecule type" value="Genomic_DNA"/>
</dbReference>
<feature type="transmembrane region" description="Helical" evidence="1">
    <location>
        <begin position="32"/>
        <end position="51"/>
    </location>
</feature>
<protein>
    <submittedName>
        <fullName evidence="2">Uncharacterized protein</fullName>
    </submittedName>
</protein>
<feature type="transmembrane region" description="Helical" evidence="1">
    <location>
        <begin position="71"/>
        <end position="89"/>
    </location>
</feature>
<reference evidence="2" key="1">
    <citation type="submission" date="2019-08" db="EMBL/GenBank/DDBJ databases">
        <authorList>
            <person name="Kucharzyk K."/>
            <person name="Murdoch R.W."/>
            <person name="Higgins S."/>
            <person name="Loffler F."/>
        </authorList>
    </citation>
    <scope>NUCLEOTIDE SEQUENCE</scope>
</reference>
<keyword evidence="1" id="KW-1133">Transmembrane helix</keyword>
<name>A0A645I059_9ZZZZ</name>